<dbReference type="GO" id="GO:0031419">
    <property type="term" value="F:cobalamin binding"/>
    <property type="evidence" value="ECO:0007669"/>
    <property type="project" value="InterPro"/>
</dbReference>
<evidence type="ECO:0000256" key="3">
    <source>
        <dbReference type="ARBA" id="ARBA00022679"/>
    </source>
</evidence>
<comment type="caution">
    <text evidence="10">The sequence shown here is derived from an EMBL/GenBank/DDBJ whole genome shotgun (WGS) entry which is preliminary data.</text>
</comment>
<organism evidence="10 11">
    <name type="scientific">Heliomicrobium undosum</name>
    <dbReference type="NCBI Taxonomy" id="121734"/>
    <lineage>
        <taxon>Bacteria</taxon>
        <taxon>Bacillati</taxon>
        <taxon>Bacillota</taxon>
        <taxon>Clostridia</taxon>
        <taxon>Eubacteriales</taxon>
        <taxon>Heliobacteriaceae</taxon>
        <taxon>Heliomicrobium</taxon>
    </lineage>
</organism>
<proteinExistence type="predicted"/>
<dbReference type="GO" id="GO:0046872">
    <property type="term" value="F:metal ion binding"/>
    <property type="evidence" value="ECO:0007669"/>
    <property type="project" value="UniProtKB-KW"/>
</dbReference>
<dbReference type="InterPro" id="IPR023404">
    <property type="entry name" value="rSAM_horseshoe"/>
</dbReference>
<dbReference type="PROSITE" id="PS51332">
    <property type="entry name" value="B12_BINDING"/>
    <property type="match status" value="1"/>
</dbReference>
<dbReference type="GO" id="GO:0003824">
    <property type="term" value="F:catalytic activity"/>
    <property type="evidence" value="ECO:0007669"/>
    <property type="project" value="InterPro"/>
</dbReference>
<evidence type="ECO:0000259" key="9">
    <source>
        <dbReference type="PROSITE" id="PS51918"/>
    </source>
</evidence>
<dbReference type="OrthoDB" id="9815044at2"/>
<keyword evidence="6" id="KW-0408">Iron</keyword>
<dbReference type="SFLD" id="SFLDS00029">
    <property type="entry name" value="Radical_SAM"/>
    <property type="match status" value="1"/>
</dbReference>
<evidence type="ECO:0000256" key="5">
    <source>
        <dbReference type="ARBA" id="ARBA00022723"/>
    </source>
</evidence>
<dbReference type="SMART" id="SM00729">
    <property type="entry name" value="Elp3"/>
    <property type="match status" value="1"/>
</dbReference>
<keyword evidence="2" id="KW-0489">Methyltransferase</keyword>
<dbReference type="InterPro" id="IPR006158">
    <property type="entry name" value="Cobalamin-bd"/>
</dbReference>
<dbReference type="RefSeq" id="WP_161259104.1">
    <property type="nucleotide sequence ID" value="NZ_WXEY01000015.1"/>
</dbReference>
<evidence type="ECO:0000256" key="4">
    <source>
        <dbReference type="ARBA" id="ARBA00022691"/>
    </source>
</evidence>
<dbReference type="PANTHER" id="PTHR43409:SF7">
    <property type="entry name" value="BLL1977 PROTEIN"/>
    <property type="match status" value="1"/>
</dbReference>
<dbReference type="PANTHER" id="PTHR43409">
    <property type="entry name" value="ANAEROBIC MAGNESIUM-PROTOPORPHYRIN IX MONOMETHYL ESTER CYCLASE-RELATED"/>
    <property type="match status" value="1"/>
</dbReference>
<reference evidence="10 11" key="1">
    <citation type="submission" date="2020-01" db="EMBL/GenBank/DDBJ databases">
        <title>Whole-genome sequence of Heliobacterium undosum DSM 13378.</title>
        <authorList>
            <person name="Kyndt J.A."/>
            <person name="Meyer T.E."/>
        </authorList>
    </citation>
    <scope>NUCLEOTIDE SEQUENCE [LARGE SCALE GENOMIC DNA]</scope>
    <source>
        <strain evidence="10 11">DSM 13378</strain>
    </source>
</reference>
<gene>
    <name evidence="10" type="ORF">GTO91_12760</name>
</gene>
<evidence type="ECO:0000259" key="8">
    <source>
        <dbReference type="PROSITE" id="PS51332"/>
    </source>
</evidence>
<dbReference type="InterPro" id="IPR006638">
    <property type="entry name" value="Elp3/MiaA/NifB-like_rSAM"/>
</dbReference>
<dbReference type="InterPro" id="IPR058240">
    <property type="entry name" value="rSAM_sf"/>
</dbReference>
<dbReference type="Proteomes" id="UP000463470">
    <property type="component" value="Unassembled WGS sequence"/>
</dbReference>
<dbReference type="InterPro" id="IPR007197">
    <property type="entry name" value="rSAM"/>
</dbReference>
<feature type="domain" description="Radical SAM core" evidence="9">
    <location>
        <begin position="181"/>
        <end position="432"/>
    </location>
</feature>
<dbReference type="SFLD" id="SFLDG01082">
    <property type="entry name" value="B12-binding_domain_containing"/>
    <property type="match status" value="1"/>
</dbReference>
<dbReference type="AlphaFoldDB" id="A0A845L6C0"/>
<dbReference type="SUPFAM" id="SSF102114">
    <property type="entry name" value="Radical SAM enzymes"/>
    <property type="match status" value="1"/>
</dbReference>
<dbReference type="GO" id="GO:0051539">
    <property type="term" value="F:4 iron, 4 sulfur cluster binding"/>
    <property type="evidence" value="ECO:0007669"/>
    <property type="project" value="UniProtKB-KW"/>
</dbReference>
<dbReference type="InterPro" id="IPR051198">
    <property type="entry name" value="BchE-like"/>
</dbReference>
<evidence type="ECO:0000313" key="11">
    <source>
        <dbReference type="Proteomes" id="UP000463470"/>
    </source>
</evidence>
<keyword evidence="11" id="KW-1185">Reference proteome</keyword>
<accession>A0A845L6C0</accession>
<evidence type="ECO:0000313" key="10">
    <source>
        <dbReference type="EMBL" id="MZP30585.1"/>
    </source>
</evidence>
<protein>
    <submittedName>
        <fullName evidence="10">Radical SAM protein</fullName>
    </submittedName>
</protein>
<evidence type="ECO:0000256" key="6">
    <source>
        <dbReference type="ARBA" id="ARBA00023004"/>
    </source>
</evidence>
<evidence type="ECO:0000256" key="7">
    <source>
        <dbReference type="ARBA" id="ARBA00023014"/>
    </source>
</evidence>
<dbReference type="Pfam" id="PF04055">
    <property type="entry name" value="Radical_SAM"/>
    <property type="match status" value="1"/>
</dbReference>
<dbReference type="EMBL" id="WXEY01000015">
    <property type="protein sequence ID" value="MZP30585.1"/>
    <property type="molecule type" value="Genomic_DNA"/>
</dbReference>
<evidence type="ECO:0000256" key="1">
    <source>
        <dbReference type="ARBA" id="ARBA00001966"/>
    </source>
</evidence>
<dbReference type="CDD" id="cd01335">
    <property type="entry name" value="Radical_SAM"/>
    <property type="match status" value="1"/>
</dbReference>
<feature type="domain" description="B12-binding" evidence="8">
    <location>
        <begin position="10"/>
        <end position="140"/>
    </location>
</feature>
<name>A0A845L6C0_9FIRM</name>
<dbReference type="PROSITE" id="PS51918">
    <property type="entry name" value="RADICAL_SAM"/>
    <property type="match status" value="1"/>
</dbReference>
<keyword evidence="4" id="KW-0949">S-adenosyl-L-methionine</keyword>
<comment type="cofactor">
    <cofactor evidence="1">
        <name>[4Fe-4S] cluster</name>
        <dbReference type="ChEBI" id="CHEBI:49883"/>
    </cofactor>
</comment>
<keyword evidence="7" id="KW-0411">Iron-sulfur</keyword>
<dbReference type="Gene3D" id="3.80.30.20">
    <property type="entry name" value="tm_1862 like domain"/>
    <property type="match status" value="1"/>
</dbReference>
<sequence length="586" mass="66116">MDGRVLLLSVHRLTYDALSLDMEPPGLLILAAFLETKGYDALVCQGEPAGVRAFLAEQAASGPVLAVGFYCDYENQVEVAALGAEVHHNYGWPVILGGPQVGGLDEAYLRQSCALAAVAGEGEVVLWQLLDCLTGQGGDWRSLEGVIYVDETGQLRHNGLAPMIQDLDELPSPAYHRWVNKPFRKKAYVMGGRGCPYNCAFCHEGSLSRTLRVRSVDKVMADVETLLALEPHINYIIFADDTFTVSPQRMTDFCRRIAKLRESRDFVWYCEGHVKLLYRWPDMMQEMAAAGMVRLQVGIESGVQRLLDLYGKKTTLPEIEAVIQAAYEAGVHQMTGFFINGGPFEDPEIVAQNKAFCERLLHLAPGMIELGPSALIPYPETDIARRPDHYGLRILDRRGWTSFGDYPVTETAAMTREAIAKAQRELVEHGIHTMRQLFQAGKIPHQRILDCFKDLRYGVVSVWHKAVYSEAPFVAGYYTLMARDAVRRSADIAPGELPGWRPQRIMEMWLDVDFSQGYPRIGREVLSPLEFELLRHSTGKLTLAQVLDRVYDRFRERFDHREEFDGTAMGLLRGFEKRYWLAYAPF</sequence>
<dbReference type="InterPro" id="IPR034466">
    <property type="entry name" value="Methyltransferase_Class_B"/>
</dbReference>
<dbReference type="SFLD" id="SFLDG01123">
    <property type="entry name" value="methyltransferase_(Class_B)"/>
    <property type="match status" value="1"/>
</dbReference>
<dbReference type="Gene3D" id="3.40.50.280">
    <property type="entry name" value="Cobalamin-binding domain"/>
    <property type="match status" value="1"/>
</dbReference>
<evidence type="ECO:0000256" key="2">
    <source>
        <dbReference type="ARBA" id="ARBA00022603"/>
    </source>
</evidence>
<keyword evidence="3" id="KW-0808">Transferase</keyword>
<keyword evidence="5" id="KW-0479">Metal-binding</keyword>